<name>A0A0E9RAS3_ANGAN</name>
<evidence type="ECO:0000256" key="1">
    <source>
        <dbReference type="SAM" id="Phobius"/>
    </source>
</evidence>
<protein>
    <submittedName>
        <fullName evidence="2">Uncharacterized protein</fullName>
    </submittedName>
</protein>
<reference evidence="2" key="2">
    <citation type="journal article" date="2015" name="Fish Shellfish Immunol.">
        <title>Early steps in the European eel (Anguilla anguilla)-Vibrio vulnificus interaction in the gills: Role of the RtxA13 toxin.</title>
        <authorList>
            <person name="Callol A."/>
            <person name="Pajuelo D."/>
            <person name="Ebbesson L."/>
            <person name="Teles M."/>
            <person name="MacKenzie S."/>
            <person name="Amaro C."/>
        </authorList>
    </citation>
    <scope>NUCLEOTIDE SEQUENCE</scope>
</reference>
<evidence type="ECO:0000313" key="2">
    <source>
        <dbReference type="EMBL" id="JAH25433.1"/>
    </source>
</evidence>
<keyword evidence="1" id="KW-0812">Transmembrane</keyword>
<keyword evidence="1" id="KW-1133">Transmembrane helix</keyword>
<reference evidence="2" key="1">
    <citation type="submission" date="2014-11" db="EMBL/GenBank/DDBJ databases">
        <authorList>
            <person name="Amaro Gonzalez C."/>
        </authorList>
    </citation>
    <scope>NUCLEOTIDE SEQUENCE</scope>
</reference>
<feature type="transmembrane region" description="Helical" evidence="1">
    <location>
        <begin position="20"/>
        <end position="41"/>
    </location>
</feature>
<dbReference type="AlphaFoldDB" id="A0A0E9RAS3"/>
<accession>A0A0E9RAS3</accession>
<organism evidence="2">
    <name type="scientific">Anguilla anguilla</name>
    <name type="common">European freshwater eel</name>
    <name type="synonym">Muraena anguilla</name>
    <dbReference type="NCBI Taxonomy" id="7936"/>
    <lineage>
        <taxon>Eukaryota</taxon>
        <taxon>Metazoa</taxon>
        <taxon>Chordata</taxon>
        <taxon>Craniata</taxon>
        <taxon>Vertebrata</taxon>
        <taxon>Euteleostomi</taxon>
        <taxon>Actinopterygii</taxon>
        <taxon>Neopterygii</taxon>
        <taxon>Teleostei</taxon>
        <taxon>Anguilliformes</taxon>
        <taxon>Anguillidae</taxon>
        <taxon>Anguilla</taxon>
    </lineage>
</organism>
<sequence length="42" mass="4876">MEAEIGKQRRPTERSMMLGVSVRFIVTALLFHTITISFFVFD</sequence>
<dbReference type="EMBL" id="GBXM01083144">
    <property type="protein sequence ID" value="JAH25433.1"/>
    <property type="molecule type" value="Transcribed_RNA"/>
</dbReference>
<proteinExistence type="predicted"/>
<keyword evidence="1" id="KW-0472">Membrane</keyword>